<evidence type="ECO:0000313" key="2">
    <source>
        <dbReference type="EMBL" id="GGE51777.1"/>
    </source>
</evidence>
<name>A0A8J2YM05_9RHOB</name>
<reference evidence="2" key="1">
    <citation type="journal article" date="2014" name="Int. J. Syst. Evol. Microbiol.">
        <title>Complete genome sequence of Corynebacterium casei LMG S-19264T (=DSM 44701T), isolated from a smear-ripened cheese.</title>
        <authorList>
            <consortium name="US DOE Joint Genome Institute (JGI-PGF)"/>
            <person name="Walter F."/>
            <person name="Albersmeier A."/>
            <person name="Kalinowski J."/>
            <person name="Ruckert C."/>
        </authorList>
    </citation>
    <scope>NUCLEOTIDE SEQUENCE</scope>
    <source>
        <strain evidence="2">CCM 7684</strain>
    </source>
</reference>
<feature type="chain" id="PRO_5035230456" description="Nuclease" evidence="1">
    <location>
        <begin position="18"/>
        <end position="229"/>
    </location>
</feature>
<organism evidence="2 3">
    <name type="scientific">Agaricicola taiwanensis</name>
    <dbReference type="NCBI Taxonomy" id="591372"/>
    <lineage>
        <taxon>Bacteria</taxon>
        <taxon>Pseudomonadati</taxon>
        <taxon>Pseudomonadota</taxon>
        <taxon>Alphaproteobacteria</taxon>
        <taxon>Rhodobacterales</taxon>
        <taxon>Paracoccaceae</taxon>
        <taxon>Agaricicola</taxon>
    </lineage>
</organism>
<dbReference type="InterPro" id="IPR035437">
    <property type="entry name" value="SNase_OB-fold_sf"/>
</dbReference>
<evidence type="ECO:0000313" key="3">
    <source>
        <dbReference type="Proteomes" id="UP000602745"/>
    </source>
</evidence>
<protein>
    <recommendedName>
        <fullName evidence="4">Nuclease</fullName>
    </recommendedName>
</protein>
<comment type="caution">
    <text evidence="2">The sequence shown here is derived from an EMBL/GenBank/DDBJ whole genome shotgun (WGS) entry which is preliminary data.</text>
</comment>
<evidence type="ECO:0000256" key="1">
    <source>
        <dbReference type="SAM" id="SignalP"/>
    </source>
</evidence>
<proteinExistence type="predicted"/>
<evidence type="ECO:0008006" key="4">
    <source>
        <dbReference type="Google" id="ProtNLM"/>
    </source>
</evidence>
<feature type="signal peptide" evidence="1">
    <location>
        <begin position="1"/>
        <end position="17"/>
    </location>
</feature>
<dbReference type="EMBL" id="BMCP01000005">
    <property type="protein sequence ID" value="GGE51777.1"/>
    <property type="molecule type" value="Genomic_DNA"/>
</dbReference>
<dbReference type="AlphaFoldDB" id="A0A8J2YM05"/>
<keyword evidence="3" id="KW-1185">Reference proteome</keyword>
<keyword evidence="1" id="KW-0732">Signal</keyword>
<accession>A0A8J2YM05</accession>
<dbReference type="RefSeq" id="WP_229729516.1">
    <property type="nucleotide sequence ID" value="NZ_BMCP01000005.1"/>
</dbReference>
<sequence>MIRMALCLILLATSALANPCPPPEGPEHRILRVDPDGTLVLDDRREILIAGVAQNSRHSSMADEVRGLTEGRTIRLAPSGMRPDRWGRSILHVWQGETLLAERLIRSGAALRAPGFGDEACARHLEALEPAPWPKLTRADLASENLGSVLRVEGKVMEARASGSRVYLKLDVSGAGRLTASLRDEDYKALSGGAEITGRVMRLRGNLEWWSEPVVVVAAALDAALGEGP</sequence>
<dbReference type="Proteomes" id="UP000602745">
    <property type="component" value="Unassembled WGS sequence"/>
</dbReference>
<gene>
    <name evidence="2" type="ORF">GCM10007276_31050</name>
</gene>
<reference evidence="2" key="2">
    <citation type="submission" date="2020-09" db="EMBL/GenBank/DDBJ databases">
        <authorList>
            <person name="Sun Q."/>
            <person name="Sedlacek I."/>
        </authorList>
    </citation>
    <scope>NUCLEOTIDE SEQUENCE</scope>
    <source>
        <strain evidence="2">CCM 7684</strain>
    </source>
</reference>
<dbReference type="SUPFAM" id="SSF50199">
    <property type="entry name" value="Staphylococcal nuclease"/>
    <property type="match status" value="1"/>
</dbReference>